<protein>
    <submittedName>
        <fullName evidence="1">Uncharacterized protein</fullName>
    </submittedName>
</protein>
<evidence type="ECO:0000313" key="2">
    <source>
        <dbReference type="Proteomes" id="UP000290289"/>
    </source>
</evidence>
<keyword evidence="2" id="KW-1185">Reference proteome</keyword>
<dbReference type="EMBL" id="RDQH01000343">
    <property type="protein sequence ID" value="RXH69066.1"/>
    <property type="molecule type" value="Genomic_DNA"/>
</dbReference>
<evidence type="ECO:0000313" key="1">
    <source>
        <dbReference type="EMBL" id="RXH69066.1"/>
    </source>
</evidence>
<reference evidence="1 2" key="1">
    <citation type="submission" date="2018-10" db="EMBL/GenBank/DDBJ databases">
        <title>A high-quality apple genome assembly.</title>
        <authorList>
            <person name="Hu J."/>
        </authorList>
    </citation>
    <scope>NUCLEOTIDE SEQUENCE [LARGE SCALE GENOMIC DNA]</scope>
    <source>
        <strain evidence="2">cv. HFTH1</strain>
        <tissue evidence="1">Young leaf</tissue>
    </source>
</reference>
<dbReference type="Proteomes" id="UP000290289">
    <property type="component" value="Chromosome 17"/>
</dbReference>
<organism evidence="1 2">
    <name type="scientific">Malus domestica</name>
    <name type="common">Apple</name>
    <name type="synonym">Pyrus malus</name>
    <dbReference type="NCBI Taxonomy" id="3750"/>
    <lineage>
        <taxon>Eukaryota</taxon>
        <taxon>Viridiplantae</taxon>
        <taxon>Streptophyta</taxon>
        <taxon>Embryophyta</taxon>
        <taxon>Tracheophyta</taxon>
        <taxon>Spermatophyta</taxon>
        <taxon>Magnoliopsida</taxon>
        <taxon>eudicotyledons</taxon>
        <taxon>Gunneridae</taxon>
        <taxon>Pentapetalae</taxon>
        <taxon>rosids</taxon>
        <taxon>fabids</taxon>
        <taxon>Rosales</taxon>
        <taxon>Rosaceae</taxon>
        <taxon>Amygdaloideae</taxon>
        <taxon>Maleae</taxon>
        <taxon>Malus</taxon>
    </lineage>
</organism>
<proteinExistence type="predicted"/>
<accession>A0A498HC76</accession>
<gene>
    <name evidence="1" type="ORF">DVH24_031399</name>
</gene>
<dbReference type="AlphaFoldDB" id="A0A498HC76"/>
<sequence length="65" mass="6774">MDWPGPSCKGIYVEPLERRIGRANGASVPGLKPLGVGPKVAWLAHKPLAIAPTFAKASACYTTGV</sequence>
<comment type="caution">
    <text evidence="1">The sequence shown here is derived from an EMBL/GenBank/DDBJ whole genome shotgun (WGS) entry which is preliminary data.</text>
</comment>
<name>A0A498HC76_MALDO</name>